<evidence type="ECO:0000256" key="3">
    <source>
        <dbReference type="ARBA" id="ARBA00022801"/>
    </source>
</evidence>
<protein>
    <submittedName>
        <fullName evidence="8">Protein-serine/threonine phosphatase, PP2C family</fullName>
        <ecNumber evidence="8">3.1.3.16</ecNumber>
    </submittedName>
</protein>
<feature type="compositionally biased region" description="Low complexity" evidence="6">
    <location>
        <begin position="75"/>
        <end position="95"/>
    </location>
</feature>
<feature type="compositionally biased region" description="Basic residues" evidence="6">
    <location>
        <begin position="1"/>
        <end position="10"/>
    </location>
</feature>
<gene>
    <name evidence="8" type="ORF">QTG54_001731</name>
</gene>
<feature type="region of interest" description="Disordered" evidence="6">
    <location>
        <begin position="75"/>
        <end position="103"/>
    </location>
</feature>
<accession>A0AAD8YKN0</accession>
<organism evidence="8 9">
    <name type="scientific">Skeletonema marinoi</name>
    <dbReference type="NCBI Taxonomy" id="267567"/>
    <lineage>
        <taxon>Eukaryota</taxon>
        <taxon>Sar</taxon>
        <taxon>Stramenopiles</taxon>
        <taxon>Ochrophyta</taxon>
        <taxon>Bacillariophyta</taxon>
        <taxon>Coscinodiscophyceae</taxon>
        <taxon>Thalassiosirophycidae</taxon>
        <taxon>Thalassiosirales</taxon>
        <taxon>Skeletonemataceae</taxon>
        <taxon>Skeletonema</taxon>
        <taxon>Skeletonema marinoi-dohrnii complex</taxon>
    </lineage>
</organism>
<dbReference type="AlphaFoldDB" id="A0AAD8YKN0"/>
<dbReference type="PROSITE" id="PS51746">
    <property type="entry name" value="PPM_2"/>
    <property type="match status" value="1"/>
</dbReference>
<dbReference type="SMART" id="SM00332">
    <property type="entry name" value="PP2Cc"/>
    <property type="match status" value="1"/>
</dbReference>
<evidence type="ECO:0000256" key="4">
    <source>
        <dbReference type="ARBA" id="ARBA00022912"/>
    </source>
</evidence>
<dbReference type="EC" id="3.1.3.16" evidence="8"/>
<dbReference type="Gene3D" id="3.60.40.10">
    <property type="entry name" value="PPM-type phosphatase domain"/>
    <property type="match status" value="1"/>
</dbReference>
<sequence length="599" mass="65575">MNSIKQRKHNTPSPVDDNIAAPVSTAPRRTRSQDYNNHNAASSKWKNRAMIAIGITFALFVGKGLKESFFRAPTSSSLSSQQQQQQQLNRSSNNDSRLRAQPQPPLIHDASLDVQQSNQLHPFPYSKLQAVLITEATTQQQIQQRRQQIPPNYGRTPLTGSFTLGSEYHLSQNTAGGSDENDESAVGGIIYFPYADLSTLLPEDVTSSSFNLFGFVSTQQDVDKVFPSVLVGNNINNNSNNKQSLSKKQAILTRCGYKPSPSSPGRSTAPNQDRSFIANFFLNLNTARDEEEAAAAGDTQGPTALLMGIYDGHGGQGHVVSHFVALELPRIFTRKTQSTNPQITVGSSQYDEYITQIFKDAYLEVDSMEPAKGSAGCTASSLFYPGEGTKAYVANVGDSTTMIVKYTKSTKQSTIVHQNRKHKPHLLDEKVRINAAGGEVMIPPSLRMSNDGNNNNNNAMIQESSRLLVPDPSGAPFGGMALAMSRAIGDSDAKVVGLISEPEVDVWDLNHYHKQQQSSSEQIKDSEWFAVVASDGMYDVIPPEEVANLLGQSVYSDENDVSPLEACEQLIRKATLLWMNMAGAYRDDISLGVSRLEFN</sequence>
<dbReference type="GO" id="GO:0004722">
    <property type="term" value="F:protein serine/threonine phosphatase activity"/>
    <property type="evidence" value="ECO:0007669"/>
    <property type="project" value="UniProtKB-EC"/>
</dbReference>
<dbReference type="Pfam" id="PF00481">
    <property type="entry name" value="PP2C"/>
    <property type="match status" value="1"/>
</dbReference>
<dbReference type="InterPro" id="IPR001932">
    <property type="entry name" value="PPM-type_phosphatase-like_dom"/>
</dbReference>
<dbReference type="Proteomes" id="UP001224775">
    <property type="component" value="Unassembled WGS sequence"/>
</dbReference>
<dbReference type="PROSITE" id="PS01032">
    <property type="entry name" value="PPM_1"/>
    <property type="match status" value="1"/>
</dbReference>
<dbReference type="InterPro" id="IPR036457">
    <property type="entry name" value="PPM-type-like_dom_sf"/>
</dbReference>
<keyword evidence="2" id="KW-0479">Metal-binding</keyword>
<keyword evidence="3 5" id="KW-0378">Hydrolase</keyword>
<evidence type="ECO:0000313" key="8">
    <source>
        <dbReference type="EMBL" id="KAK1747768.1"/>
    </source>
</evidence>
<proteinExistence type="inferred from homology"/>
<evidence type="ECO:0000256" key="2">
    <source>
        <dbReference type="ARBA" id="ARBA00022723"/>
    </source>
</evidence>
<dbReference type="InterPro" id="IPR015655">
    <property type="entry name" value="PP2C"/>
</dbReference>
<evidence type="ECO:0000259" key="7">
    <source>
        <dbReference type="PROSITE" id="PS51746"/>
    </source>
</evidence>
<keyword evidence="4 5" id="KW-0904">Protein phosphatase</keyword>
<evidence type="ECO:0000256" key="5">
    <source>
        <dbReference type="RuleBase" id="RU003465"/>
    </source>
</evidence>
<dbReference type="PANTHER" id="PTHR47992">
    <property type="entry name" value="PROTEIN PHOSPHATASE"/>
    <property type="match status" value="1"/>
</dbReference>
<evidence type="ECO:0000256" key="1">
    <source>
        <dbReference type="ARBA" id="ARBA00004170"/>
    </source>
</evidence>
<dbReference type="EMBL" id="JATAAI010000002">
    <property type="protein sequence ID" value="KAK1747768.1"/>
    <property type="molecule type" value="Genomic_DNA"/>
</dbReference>
<dbReference type="GO" id="GO:0046872">
    <property type="term" value="F:metal ion binding"/>
    <property type="evidence" value="ECO:0007669"/>
    <property type="project" value="UniProtKB-KW"/>
</dbReference>
<comment type="subcellular location">
    <subcellularLocation>
        <location evidence="1">Membrane</location>
        <topology evidence="1">Peripheral membrane protein</topology>
    </subcellularLocation>
</comment>
<dbReference type="InterPro" id="IPR000222">
    <property type="entry name" value="PP2C_BS"/>
</dbReference>
<reference evidence="8" key="1">
    <citation type="submission" date="2023-06" db="EMBL/GenBank/DDBJ databases">
        <title>Survivors Of The Sea: Transcriptome response of Skeletonema marinoi to long-term dormancy.</title>
        <authorList>
            <person name="Pinder M.I.M."/>
            <person name="Kourtchenko O."/>
            <person name="Robertson E.K."/>
            <person name="Larsson T."/>
            <person name="Maumus F."/>
            <person name="Osuna-Cruz C.M."/>
            <person name="Vancaester E."/>
            <person name="Stenow R."/>
            <person name="Vandepoele K."/>
            <person name="Ploug H."/>
            <person name="Bruchert V."/>
            <person name="Godhe A."/>
            <person name="Topel M."/>
        </authorList>
    </citation>
    <scope>NUCLEOTIDE SEQUENCE</scope>
    <source>
        <strain evidence="8">R05AC</strain>
    </source>
</reference>
<evidence type="ECO:0000313" key="9">
    <source>
        <dbReference type="Proteomes" id="UP001224775"/>
    </source>
</evidence>
<keyword evidence="9" id="KW-1185">Reference proteome</keyword>
<name>A0AAD8YKN0_9STRA</name>
<dbReference type="GO" id="GO:0016020">
    <property type="term" value="C:membrane"/>
    <property type="evidence" value="ECO:0007669"/>
    <property type="project" value="UniProtKB-SubCell"/>
</dbReference>
<comment type="similarity">
    <text evidence="5">Belongs to the PP2C family.</text>
</comment>
<evidence type="ECO:0000256" key="6">
    <source>
        <dbReference type="SAM" id="MobiDB-lite"/>
    </source>
</evidence>
<dbReference type="SUPFAM" id="SSF81606">
    <property type="entry name" value="PP2C-like"/>
    <property type="match status" value="1"/>
</dbReference>
<comment type="caution">
    <text evidence="8">The sequence shown here is derived from an EMBL/GenBank/DDBJ whole genome shotgun (WGS) entry which is preliminary data.</text>
</comment>
<feature type="domain" description="PPM-type phosphatase" evidence="7">
    <location>
        <begin position="254"/>
        <end position="596"/>
    </location>
</feature>
<dbReference type="CDD" id="cd00143">
    <property type="entry name" value="PP2Cc"/>
    <property type="match status" value="1"/>
</dbReference>
<feature type="region of interest" description="Disordered" evidence="6">
    <location>
        <begin position="1"/>
        <end position="40"/>
    </location>
</feature>